<dbReference type="AlphaFoldDB" id="A0A4U6VSE7"/>
<evidence type="ECO:0008006" key="4">
    <source>
        <dbReference type="Google" id="ProtNLM"/>
    </source>
</evidence>
<dbReference type="Proteomes" id="UP000298652">
    <property type="component" value="Chromosome 2"/>
</dbReference>
<keyword evidence="3" id="KW-1185">Reference proteome</keyword>
<feature type="signal peptide" evidence="1">
    <location>
        <begin position="1"/>
        <end position="28"/>
    </location>
</feature>
<evidence type="ECO:0000256" key="1">
    <source>
        <dbReference type="SAM" id="SignalP"/>
    </source>
</evidence>
<keyword evidence="1" id="KW-0732">Signal</keyword>
<evidence type="ECO:0000313" key="3">
    <source>
        <dbReference type="Proteomes" id="UP000298652"/>
    </source>
</evidence>
<protein>
    <recommendedName>
        <fullName evidence="4">Knottin scorpion toxin-like domain-containing protein</fullName>
    </recommendedName>
</protein>
<proteinExistence type="predicted"/>
<feature type="chain" id="PRO_5020528546" description="Knottin scorpion toxin-like domain-containing protein" evidence="1">
    <location>
        <begin position="29"/>
        <end position="102"/>
    </location>
</feature>
<dbReference type="Gramene" id="TKW30759">
    <property type="protein sequence ID" value="TKW30759"/>
    <property type="gene ID" value="SEVIR_2G059100v2"/>
</dbReference>
<organism evidence="2 3">
    <name type="scientific">Setaria viridis</name>
    <name type="common">Green bristlegrass</name>
    <name type="synonym">Setaria italica subsp. viridis</name>
    <dbReference type="NCBI Taxonomy" id="4556"/>
    <lineage>
        <taxon>Eukaryota</taxon>
        <taxon>Viridiplantae</taxon>
        <taxon>Streptophyta</taxon>
        <taxon>Embryophyta</taxon>
        <taxon>Tracheophyta</taxon>
        <taxon>Spermatophyta</taxon>
        <taxon>Magnoliopsida</taxon>
        <taxon>Liliopsida</taxon>
        <taxon>Poales</taxon>
        <taxon>Poaceae</taxon>
        <taxon>PACMAD clade</taxon>
        <taxon>Panicoideae</taxon>
        <taxon>Panicodae</taxon>
        <taxon>Paniceae</taxon>
        <taxon>Cenchrinae</taxon>
        <taxon>Setaria</taxon>
    </lineage>
</organism>
<dbReference type="EMBL" id="CM016553">
    <property type="protein sequence ID" value="TKW30759.1"/>
    <property type="molecule type" value="Genomic_DNA"/>
</dbReference>
<name>A0A4U6VSE7_SETVI</name>
<reference evidence="2" key="1">
    <citation type="submission" date="2019-03" db="EMBL/GenBank/DDBJ databases">
        <title>WGS assembly of Setaria viridis.</title>
        <authorList>
            <person name="Huang P."/>
            <person name="Jenkins J."/>
            <person name="Grimwood J."/>
            <person name="Barry K."/>
            <person name="Healey A."/>
            <person name="Mamidi S."/>
            <person name="Sreedasyam A."/>
            <person name="Shu S."/>
            <person name="Feldman M."/>
            <person name="Wu J."/>
            <person name="Yu Y."/>
            <person name="Chen C."/>
            <person name="Johnson J."/>
            <person name="Rokhsar D."/>
            <person name="Baxter I."/>
            <person name="Schmutz J."/>
            <person name="Brutnell T."/>
            <person name="Kellogg E."/>
        </authorList>
    </citation>
    <scope>NUCLEOTIDE SEQUENCE [LARGE SCALE GENOMIC DNA]</scope>
</reference>
<gene>
    <name evidence="2" type="ORF">SEVIR_2G059100v2</name>
</gene>
<sequence length="102" mass="11089">MMVKMGTTREKMMLILLLFVCCPPHRLTCDADEEDSMGAAADEDPCKNFPVACYIKCLRPGGCNKCCKAAGFLRGECVGWDCYCCRGEASDVIATARPPAVN</sequence>
<evidence type="ECO:0000313" key="2">
    <source>
        <dbReference type="EMBL" id="TKW30759.1"/>
    </source>
</evidence>
<accession>A0A4U6VSE7</accession>